<evidence type="ECO:0000256" key="2">
    <source>
        <dbReference type="SAM" id="MobiDB-lite"/>
    </source>
</evidence>
<comment type="caution">
    <text evidence="3">The sequence shown here is derived from an EMBL/GenBank/DDBJ whole genome shotgun (WGS) entry which is preliminary data.</text>
</comment>
<keyword evidence="1" id="KW-0175">Coiled coil</keyword>
<sequence length="104" mass="11583">MATFRTFQSQLLSIMEALTKAAVTEICELVDDSYAVLQLEISRSHKENEALRRKLELIESIIARKNRDAAISGGGRSEEDAEGRQSGGSRLEFNFGGKQLSFFL</sequence>
<dbReference type="AlphaFoldDB" id="A0A834F3W5"/>
<name>A0A834F3W5_ORYME</name>
<reference evidence="3" key="1">
    <citation type="journal article" name="BMC Genomics">
        <title>Long-read sequencing and de novo genome assembly of marine medaka (Oryzias melastigma).</title>
        <authorList>
            <person name="Liang P."/>
            <person name="Saqib H.S.A."/>
            <person name="Ni X."/>
            <person name="Shen Y."/>
        </authorList>
    </citation>
    <scope>NUCLEOTIDE SEQUENCE</scope>
    <source>
        <strain evidence="3">Bigg-433</strain>
    </source>
</reference>
<feature type="coiled-coil region" evidence="1">
    <location>
        <begin position="34"/>
        <end position="68"/>
    </location>
</feature>
<protein>
    <submittedName>
        <fullName evidence="3">Uncharacterized protein</fullName>
    </submittedName>
</protein>
<organism evidence="3 4">
    <name type="scientific">Oryzias melastigma</name>
    <name type="common">Marine medaka</name>
    <dbReference type="NCBI Taxonomy" id="30732"/>
    <lineage>
        <taxon>Eukaryota</taxon>
        <taxon>Metazoa</taxon>
        <taxon>Chordata</taxon>
        <taxon>Craniata</taxon>
        <taxon>Vertebrata</taxon>
        <taxon>Euteleostomi</taxon>
        <taxon>Actinopterygii</taxon>
        <taxon>Neopterygii</taxon>
        <taxon>Teleostei</taxon>
        <taxon>Neoteleostei</taxon>
        <taxon>Acanthomorphata</taxon>
        <taxon>Ovalentaria</taxon>
        <taxon>Atherinomorphae</taxon>
        <taxon>Beloniformes</taxon>
        <taxon>Adrianichthyidae</taxon>
        <taxon>Oryziinae</taxon>
        <taxon>Oryzias</taxon>
    </lineage>
</organism>
<dbReference type="EMBL" id="WKFB01000527">
    <property type="protein sequence ID" value="KAF6720254.1"/>
    <property type="molecule type" value="Genomic_DNA"/>
</dbReference>
<evidence type="ECO:0000313" key="3">
    <source>
        <dbReference type="EMBL" id="KAF6720254.1"/>
    </source>
</evidence>
<proteinExistence type="predicted"/>
<accession>A0A834F3W5</accession>
<evidence type="ECO:0000313" key="4">
    <source>
        <dbReference type="Proteomes" id="UP000646548"/>
    </source>
</evidence>
<feature type="region of interest" description="Disordered" evidence="2">
    <location>
        <begin position="68"/>
        <end position="104"/>
    </location>
</feature>
<gene>
    <name evidence="3" type="ORF">FQA47_002735</name>
</gene>
<dbReference type="Proteomes" id="UP000646548">
    <property type="component" value="Unassembled WGS sequence"/>
</dbReference>
<evidence type="ECO:0000256" key="1">
    <source>
        <dbReference type="SAM" id="Coils"/>
    </source>
</evidence>